<dbReference type="InterPro" id="IPR000620">
    <property type="entry name" value="EamA_dom"/>
</dbReference>
<dbReference type="AlphaFoldDB" id="A0A8J4EIB8"/>
<name>A0A8J4EIB8_9ACTN</name>
<feature type="transmembrane region" description="Helical" evidence="6">
    <location>
        <begin position="174"/>
        <end position="195"/>
    </location>
</feature>
<comment type="similarity">
    <text evidence="2">Belongs to the EamA transporter family.</text>
</comment>
<keyword evidence="3 6" id="KW-0812">Transmembrane</keyword>
<sequence length="282" mass="28426">MAGVALALASAGCYGLSDVVGGLSARRAPFATVAALGQLTALVLTLTAAPLTTAQPPSFSDLGWGGLSGLGTGLGMLMLFRGLSRATMSVVVPVSAVGGVTLPVLVSVAFLGERPATLTWLGIALALPALWMVARQRTDQTGTTDTGMADGLAAGVGIAVQYLALAQASGQSGIWPVTAGRVSATAVLVLVVLRGPKTRRRLPSPRVMLGALTSGATAAIALVCYLLAAKQQLTTVAVVLSSLYPAVPVLFGLTVLRERLRWQQAVGLVAAGCAVALITVAS</sequence>
<feature type="transmembrane region" description="Helical" evidence="6">
    <location>
        <begin position="117"/>
        <end position="134"/>
    </location>
</feature>
<accession>A0A8J4EIB8</accession>
<feature type="transmembrane region" description="Helical" evidence="6">
    <location>
        <begin position="62"/>
        <end position="83"/>
    </location>
</feature>
<dbReference type="PANTHER" id="PTHR32322">
    <property type="entry name" value="INNER MEMBRANE TRANSPORTER"/>
    <property type="match status" value="1"/>
</dbReference>
<dbReference type="RefSeq" id="WP_207122709.1">
    <property type="nucleotide sequence ID" value="NZ_BOPO01000003.1"/>
</dbReference>
<gene>
    <name evidence="8" type="ORF">NUM_03260</name>
</gene>
<dbReference type="GO" id="GO:0016020">
    <property type="term" value="C:membrane"/>
    <property type="evidence" value="ECO:0007669"/>
    <property type="project" value="UniProtKB-SubCell"/>
</dbReference>
<evidence type="ECO:0000256" key="1">
    <source>
        <dbReference type="ARBA" id="ARBA00004141"/>
    </source>
</evidence>
<feature type="domain" description="EamA" evidence="7">
    <location>
        <begin position="151"/>
        <end position="279"/>
    </location>
</feature>
<dbReference type="Gene3D" id="1.10.3730.20">
    <property type="match status" value="1"/>
</dbReference>
<dbReference type="PANTHER" id="PTHR32322:SF2">
    <property type="entry name" value="EAMA DOMAIN-CONTAINING PROTEIN"/>
    <property type="match status" value="1"/>
</dbReference>
<evidence type="ECO:0000313" key="9">
    <source>
        <dbReference type="Proteomes" id="UP000614996"/>
    </source>
</evidence>
<feature type="transmembrane region" description="Helical" evidence="6">
    <location>
        <begin position="90"/>
        <end position="111"/>
    </location>
</feature>
<feature type="transmembrane region" description="Helical" evidence="6">
    <location>
        <begin position="207"/>
        <end position="228"/>
    </location>
</feature>
<evidence type="ECO:0000256" key="4">
    <source>
        <dbReference type="ARBA" id="ARBA00022989"/>
    </source>
</evidence>
<dbReference type="SUPFAM" id="SSF103481">
    <property type="entry name" value="Multidrug resistance efflux transporter EmrE"/>
    <property type="match status" value="2"/>
</dbReference>
<evidence type="ECO:0000259" key="7">
    <source>
        <dbReference type="Pfam" id="PF00892"/>
    </source>
</evidence>
<keyword evidence="5 6" id="KW-0472">Membrane</keyword>
<evidence type="ECO:0000256" key="2">
    <source>
        <dbReference type="ARBA" id="ARBA00007362"/>
    </source>
</evidence>
<feature type="transmembrane region" description="Helical" evidence="6">
    <location>
        <begin position="146"/>
        <end position="168"/>
    </location>
</feature>
<keyword evidence="9" id="KW-1185">Reference proteome</keyword>
<organism evidence="8 9">
    <name type="scientific">Actinocatenispora comari</name>
    <dbReference type="NCBI Taxonomy" id="2807577"/>
    <lineage>
        <taxon>Bacteria</taxon>
        <taxon>Bacillati</taxon>
        <taxon>Actinomycetota</taxon>
        <taxon>Actinomycetes</taxon>
        <taxon>Micromonosporales</taxon>
        <taxon>Micromonosporaceae</taxon>
        <taxon>Actinocatenispora</taxon>
    </lineage>
</organism>
<dbReference type="InterPro" id="IPR050638">
    <property type="entry name" value="AA-Vitamin_Transporters"/>
</dbReference>
<dbReference type="InterPro" id="IPR037185">
    <property type="entry name" value="EmrE-like"/>
</dbReference>
<evidence type="ECO:0000313" key="8">
    <source>
        <dbReference type="EMBL" id="GIL25071.1"/>
    </source>
</evidence>
<evidence type="ECO:0000256" key="5">
    <source>
        <dbReference type="ARBA" id="ARBA00023136"/>
    </source>
</evidence>
<feature type="domain" description="EamA" evidence="7">
    <location>
        <begin position="2"/>
        <end position="133"/>
    </location>
</feature>
<evidence type="ECO:0000256" key="6">
    <source>
        <dbReference type="SAM" id="Phobius"/>
    </source>
</evidence>
<comment type="subcellular location">
    <subcellularLocation>
        <location evidence="1">Membrane</location>
        <topology evidence="1">Multi-pass membrane protein</topology>
    </subcellularLocation>
</comment>
<comment type="caution">
    <text evidence="8">The sequence shown here is derived from an EMBL/GenBank/DDBJ whole genome shotgun (WGS) entry which is preliminary data.</text>
</comment>
<evidence type="ECO:0000256" key="3">
    <source>
        <dbReference type="ARBA" id="ARBA00022692"/>
    </source>
</evidence>
<feature type="transmembrane region" description="Helical" evidence="6">
    <location>
        <begin position="265"/>
        <end position="281"/>
    </location>
</feature>
<dbReference type="Pfam" id="PF00892">
    <property type="entry name" value="EamA"/>
    <property type="match status" value="2"/>
</dbReference>
<keyword evidence="4 6" id="KW-1133">Transmembrane helix</keyword>
<proteinExistence type="inferred from homology"/>
<reference evidence="9" key="1">
    <citation type="journal article" date="2021" name="Int. J. Syst. Evol. Microbiol.">
        <title>Actinocatenispora comari sp. nov., an endophytic actinomycete isolated from aerial parts of Comarum salesowianum.</title>
        <authorList>
            <person name="Oyunbileg N."/>
            <person name="Iizaka Y."/>
            <person name="Hamada M."/>
            <person name="Davaapurev B.O."/>
            <person name="Fukumoto A."/>
            <person name="Tsetseg B."/>
            <person name="Kato F."/>
            <person name="Tamura T."/>
            <person name="Batkhuu J."/>
            <person name="Anzai Y."/>
        </authorList>
    </citation>
    <scope>NUCLEOTIDE SEQUENCE [LARGE SCALE GENOMIC DNA]</scope>
    <source>
        <strain evidence="9">NUM-2625</strain>
    </source>
</reference>
<dbReference type="EMBL" id="BOPO01000003">
    <property type="protein sequence ID" value="GIL25071.1"/>
    <property type="molecule type" value="Genomic_DNA"/>
</dbReference>
<protein>
    <submittedName>
        <fullName evidence="8">Multidrug transporter</fullName>
    </submittedName>
</protein>
<feature type="transmembrane region" description="Helical" evidence="6">
    <location>
        <begin position="234"/>
        <end position="253"/>
    </location>
</feature>
<dbReference type="Proteomes" id="UP000614996">
    <property type="component" value="Unassembled WGS sequence"/>
</dbReference>